<keyword evidence="1" id="KW-0472">Membrane</keyword>
<evidence type="ECO:0000313" key="3">
    <source>
        <dbReference type="Proteomes" id="UP000269148"/>
    </source>
</evidence>
<dbReference type="AlphaFoldDB" id="A0A3L8GKQ7"/>
<evidence type="ECO:0000256" key="1">
    <source>
        <dbReference type="SAM" id="Phobius"/>
    </source>
</evidence>
<dbReference type="Proteomes" id="UP000269148">
    <property type="component" value="Unassembled WGS sequence"/>
</dbReference>
<name>A0A3L8GKQ7_STRIN</name>
<dbReference type="RefSeq" id="WP_121819996.1">
    <property type="nucleotide sequence ID" value="NZ_QLQD01000023.1"/>
</dbReference>
<accession>A0A3L8GKQ7</accession>
<evidence type="ECO:0000313" key="2">
    <source>
        <dbReference type="EMBL" id="RLU58482.1"/>
    </source>
</evidence>
<keyword evidence="1" id="KW-0812">Transmembrane</keyword>
<comment type="caution">
    <text evidence="2">The sequence shown here is derived from an EMBL/GenBank/DDBJ whole genome shotgun (WGS) entry which is preliminary data.</text>
</comment>
<protein>
    <submittedName>
        <fullName evidence="2">Uncharacterized protein</fullName>
    </submittedName>
</protein>
<organism evidence="2 3">
    <name type="scientific">Streptococcus iniae</name>
    <name type="common">Streptococcus shiloi</name>
    <dbReference type="NCBI Taxonomy" id="1346"/>
    <lineage>
        <taxon>Bacteria</taxon>
        <taxon>Bacillati</taxon>
        <taxon>Bacillota</taxon>
        <taxon>Bacilli</taxon>
        <taxon>Lactobacillales</taxon>
        <taxon>Streptococcaceae</taxon>
        <taxon>Streptococcus</taxon>
    </lineage>
</organism>
<feature type="transmembrane region" description="Helical" evidence="1">
    <location>
        <begin position="28"/>
        <end position="47"/>
    </location>
</feature>
<dbReference type="EMBL" id="QLQD01000023">
    <property type="protein sequence ID" value="RLU58482.1"/>
    <property type="molecule type" value="Genomic_DNA"/>
</dbReference>
<feature type="transmembrane region" description="Helical" evidence="1">
    <location>
        <begin position="53"/>
        <end position="72"/>
    </location>
</feature>
<gene>
    <name evidence="2" type="ORF">DIY07_02005</name>
</gene>
<proteinExistence type="predicted"/>
<sequence length="229" mass="26195">MLDKPSKNSPRDNLQNHLKACQAPLKSYLIKATFLTVIFVSLIGHFFSQVPLSLRGIGFIVLGLLILLALGFSSHRTDLYRDLQLSIVQYQHDKIDFFKTYGDKQEDVIDDIRLIYETDNTVTVQFIYQGQPSQFSLSKRDLPQSYANQQLVVIARCQMIVKEHLAAYLPLFETRDLAQEYQTILKRPRVTDGFLSENDILQLSEAPDKPIVSFQLALITQPKESETSK</sequence>
<reference evidence="2 3" key="1">
    <citation type="submission" date="2018-06" db="EMBL/GenBank/DDBJ databases">
        <title>Mutators as drivers of adaptation in pathogenic bacteria and a risk factor for host jumps and vaccine escape.</title>
        <authorList>
            <person name="Barnes A.C."/>
            <person name="Silayeva O."/>
        </authorList>
    </citation>
    <scope>NUCLEOTIDE SEQUENCE [LARGE SCALE GENOMIC DNA]</scope>
    <source>
        <strain evidence="2 3">QMA0445</strain>
    </source>
</reference>
<keyword evidence="1" id="KW-1133">Transmembrane helix</keyword>